<dbReference type="PANTHER" id="PTHR43798">
    <property type="entry name" value="MONOACYLGLYCEROL LIPASE"/>
    <property type="match status" value="1"/>
</dbReference>
<dbReference type="Gene3D" id="3.40.50.1820">
    <property type="entry name" value="alpha/beta hydrolase"/>
    <property type="match status" value="1"/>
</dbReference>
<dbReference type="GO" id="GO:0046464">
    <property type="term" value="P:acylglycerol catabolic process"/>
    <property type="evidence" value="ECO:0007669"/>
    <property type="project" value="TreeGrafter"/>
</dbReference>
<accession>A0AAN6RE07</accession>
<evidence type="ECO:0000313" key="3">
    <source>
        <dbReference type="Proteomes" id="UP001280581"/>
    </source>
</evidence>
<dbReference type="GO" id="GO:0047372">
    <property type="term" value="F:monoacylglycerol lipase activity"/>
    <property type="evidence" value="ECO:0007669"/>
    <property type="project" value="TreeGrafter"/>
</dbReference>
<sequence length="229" mass="25287">MASDLQLNQSFEAEDWTIRYGVFGPSGPTGGKTILFVHGTPWSSEVFKPLARALLSQRKHRVILYDLGGYGLSQERSLPSDDEERYKEGEWVGDTSIATQSLILTALFDHLQLSTPLVLAHDIAGAIALRASLIHNLSYESLLLLDTNAVLPWGDKFYTLVRSTPSPFLALPPPIFSAMLRAVIRSATVKPLPREIENALARPWEGKGGQVAFVRQIAQARDGDVEEMM</sequence>
<evidence type="ECO:0000259" key="1">
    <source>
        <dbReference type="Pfam" id="PF00561"/>
    </source>
</evidence>
<proteinExistence type="predicted"/>
<name>A0AAN6RE07_9PLEO</name>
<dbReference type="Proteomes" id="UP001280581">
    <property type="component" value="Unassembled WGS sequence"/>
</dbReference>
<protein>
    <recommendedName>
        <fullName evidence="1">AB hydrolase-1 domain-containing protein</fullName>
    </recommendedName>
</protein>
<dbReference type="AlphaFoldDB" id="A0AAN6RE07"/>
<feature type="domain" description="AB hydrolase-1" evidence="1">
    <location>
        <begin position="33"/>
        <end position="161"/>
    </location>
</feature>
<dbReference type="InterPro" id="IPR050266">
    <property type="entry name" value="AB_hydrolase_sf"/>
</dbReference>
<evidence type="ECO:0000313" key="2">
    <source>
        <dbReference type="EMBL" id="KAK3203077.1"/>
    </source>
</evidence>
<dbReference type="PANTHER" id="PTHR43798:SF33">
    <property type="entry name" value="HYDROLASE, PUTATIVE (AFU_ORTHOLOGUE AFUA_2G14860)-RELATED"/>
    <property type="match status" value="1"/>
</dbReference>
<reference evidence="2 3" key="1">
    <citation type="submission" date="2021-02" db="EMBL/GenBank/DDBJ databases">
        <title>Genome assembly of Pseudopithomyces chartarum.</title>
        <authorList>
            <person name="Jauregui R."/>
            <person name="Singh J."/>
            <person name="Voisey C."/>
        </authorList>
    </citation>
    <scope>NUCLEOTIDE SEQUENCE [LARGE SCALE GENOMIC DNA]</scope>
    <source>
        <strain evidence="2 3">AGR01</strain>
    </source>
</reference>
<dbReference type="InterPro" id="IPR029058">
    <property type="entry name" value="AB_hydrolase_fold"/>
</dbReference>
<feature type="non-terminal residue" evidence="2">
    <location>
        <position position="229"/>
    </location>
</feature>
<keyword evidence="3" id="KW-1185">Reference proteome</keyword>
<dbReference type="EMBL" id="WVTA01000011">
    <property type="protein sequence ID" value="KAK3203077.1"/>
    <property type="molecule type" value="Genomic_DNA"/>
</dbReference>
<organism evidence="2 3">
    <name type="scientific">Pseudopithomyces chartarum</name>
    <dbReference type="NCBI Taxonomy" id="1892770"/>
    <lineage>
        <taxon>Eukaryota</taxon>
        <taxon>Fungi</taxon>
        <taxon>Dikarya</taxon>
        <taxon>Ascomycota</taxon>
        <taxon>Pezizomycotina</taxon>
        <taxon>Dothideomycetes</taxon>
        <taxon>Pleosporomycetidae</taxon>
        <taxon>Pleosporales</taxon>
        <taxon>Massarineae</taxon>
        <taxon>Didymosphaeriaceae</taxon>
        <taxon>Pseudopithomyces</taxon>
    </lineage>
</organism>
<dbReference type="Pfam" id="PF00561">
    <property type="entry name" value="Abhydrolase_1"/>
    <property type="match status" value="1"/>
</dbReference>
<gene>
    <name evidence="2" type="ORF">GRF29_112g108167</name>
</gene>
<comment type="caution">
    <text evidence="2">The sequence shown here is derived from an EMBL/GenBank/DDBJ whole genome shotgun (WGS) entry which is preliminary data.</text>
</comment>
<dbReference type="SUPFAM" id="SSF53474">
    <property type="entry name" value="alpha/beta-Hydrolases"/>
    <property type="match status" value="1"/>
</dbReference>
<dbReference type="GO" id="GO:0016020">
    <property type="term" value="C:membrane"/>
    <property type="evidence" value="ECO:0007669"/>
    <property type="project" value="TreeGrafter"/>
</dbReference>
<dbReference type="InterPro" id="IPR000073">
    <property type="entry name" value="AB_hydrolase_1"/>
</dbReference>